<name>A0ABT5D4U2_9BACT</name>
<comment type="caution">
    <text evidence="1">The sequence shown here is derived from an EMBL/GenBank/DDBJ whole genome shotgun (WGS) entry which is preliminary data.</text>
</comment>
<evidence type="ECO:0000313" key="2">
    <source>
        <dbReference type="Proteomes" id="UP001221838"/>
    </source>
</evidence>
<reference evidence="1 2" key="1">
    <citation type="submission" date="2022-11" db="EMBL/GenBank/DDBJ databases">
        <title>Minimal conservation of predation-associated metabolite biosynthetic gene clusters underscores biosynthetic potential of Myxococcota including descriptions for ten novel species: Archangium lansinium sp. nov., Myxococcus landrumus sp. nov., Nannocystis bai.</title>
        <authorList>
            <person name="Ahearne A."/>
            <person name="Stevens C."/>
            <person name="Dowd S."/>
        </authorList>
    </citation>
    <scope>NUCLEOTIDE SEQUENCE [LARGE SCALE GENOMIC DNA]</scope>
    <source>
        <strain evidence="1 2">NCWAL01</strain>
    </source>
</reference>
<proteinExistence type="predicted"/>
<dbReference type="InterPro" id="IPR000400">
    <property type="entry name" value="Glyco_hydro_46"/>
</dbReference>
<dbReference type="PROSITE" id="PS51257">
    <property type="entry name" value="PROKAR_LIPOPROTEIN"/>
    <property type="match status" value="1"/>
</dbReference>
<dbReference type="CDD" id="cd00978">
    <property type="entry name" value="chitosanase_GH46"/>
    <property type="match status" value="1"/>
</dbReference>
<dbReference type="EMBL" id="JAQNDM010000002">
    <property type="protein sequence ID" value="MDC0707853.1"/>
    <property type="molecule type" value="Genomic_DNA"/>
</dbReference>
<organism evidence="1 2">
    <name type="scientific">Stigmatella ashevillensis</name>
    <dbReference type="NCBI Taxonomy" id="2995309"/>
    <lineage>
        <taxon>Bacteria</taxon>
        <taxon>Pseudomonadati</taxon>
        <taxon>Myxococcota</taxon>
        <taxon>Myxococcia</taxon>
        <taxon>Myxococcales</taxon>
        <taxon>Cystobacterineae</taxon>
        <taxon>Archangiaceae</taxon>
        <taxon>Stigmatella</taxon>
    </lineage>
</organism>
<evidence type="ECO:0000313" key="1">
    <source>
        <dbReference type="EMBL" id="MDC0707853.1"/>
    </source>
</evidence>
<dbReference type="Gene3D" id="3.30.386.10">
    <property type="entry name" value="Chitosanase, subunit A, domain 2"/>
    <property type="match status" value="1"/>
</dbReference>
<dbReference type="Gene3D" id="1.20.141.10">
    <property type="entry name" value="Chitosanase, subunit A, domain 1"/>
    <property type="match status" value="1"/>
</dbReference>
<accession>A0ABT5D4U2</accession>
<gene>
    <name evidence="1" type="ORF">POL68_05170</name>
</gene>
<dbReference type="InterPro" id="IPR023346">
    <property type="entry name" value="Lysozyme-like_dom_sf"/>
</dbReference>
<dbReference type="Proteomes" id="UP001221838">
    <property type="component" value="Unassembled WGS sequence"/>
</dbReference>
<sequence length="440" mass="47147">MHERHSRRGWARCQQLALLGAAATVISCAGEVNEAGLVPETVEQALAACPHAVTTNTYVGSDWWGTLVFKNTGTSTITSPQVIFNVPSGVTCDHDEAGWTHTQSGQTCTYSSSSVTISANASYTFYYSTTSNSSFTATNVQLTSASCGGGGEDPGTGTGLTAGQKKVAEGLTSIWENDTPAIDYAYAENIDDGRGYTNGRAGFCTGTGDAIMVVECYKNLRSAANGNLLAKYMAGLTTINNRFLSTGQMQASTSELDSVGNWVSDWAASYNNTTTRADFKSCQDKINDQLYYTPAMNAAKKWGLAKALSKAALYDAFINHGEWGALQFIKAANNALGNSGQVAPAVGYNGITETAFLQKFLEKRRDTLAADSTWSGAVDRVAAYEKARRRNNLDLATAVQNDVRARDCWGTSYQASGYTVYKINPDGTWSNVTSYTYSCN</sequence>
<dbReference type="SUPFAM" id="SSF53955">
    <property type="entry name" value="Lysozyme-like"/>
    <property type="match status" value="1"/>
</dbReference>
<keyword evidence="2" id="KW-1185">Reference proteome</keyword>
<dbReference type="Pfam" id="PF01374">
    <property type="entry name" value="Glyco_hydro_46"/>
    <property type="match status" value="1"/>
</dbReference>
<protein>
    <submittedName>
        <fullName evidence="1">Chitosanase</fullName>
    </submittedName>
</protein>
<dbReference type="RefSeq" id="WP_272135099.1">
    <property type="nucleotide sequence ID" value="NZ_JAQNDM010000002.1"/>
</dbReference>
<dbReference type="InterPro" id="IPR023099">
    <property type="entry name" value="Glyco_hydro_46_N"/>
</dbReference>